<dbReference type="SMART" id="SM00873">
    <property type="entry name" value="B3_4"/>
    <property type="match status" value="1"/>
</dbReference>
<dbReference type="Pfam" id="PF13855">
    <property type="entry name" value="LRR_8"/>
    <property type="match status" value="2"/>
</dbReference>
<dbReference type="InterPro" id="IPR003591">
    <property type="entry name" value="Leu-rich_rpt_typical-subtyp"/>
</dbReference>
<evidence type="ECO:0000313" key="6">
    <source>
        <dbReference type="Proteomes" id="UP000639338"/>
    </source>
</evidence>
<dbReference type="InterPro" id="IPR045060">
    <property type="entry name" value="Phe-tRNA-ligase_IIc_bsu"/>
</dbReference>
<keyword evidence="2" id="KW-0677">Repeat</keyword>
<accession>A0A835CWA8</accession>
<evidence type="ECO:0000256" key="1">
    <source>
        <dbReference type="ARBA" id="ARBA00022614"/>
    </source>
</evidence>
<evidence type="ECO:0000256" key="2">
    <source>
        <dbReference type="ARBA" id="ARBA00022737"/>
    </source>
</evidence>
<evidence type="ECO:0000259" key="4">
    <source>
        <dbReference type="SMART" id="SM00873"/>
    </source>
</evidence>
<evidence type="ECO:0000313" key="5">
    <source>
        <dbReference type="EMBL" id="KAF7998312.1"/>
    </source>
</evidence>
<dbReference type="Proteomes" id="UP000639338">
    <property type="component" value="Unassembled WGS sequence"/>
</dbReference>
<dbReference type="SMART" id="SM00364">
    <property type="entry name" value="LRR_BAC"/>
    <property type="match status" value="6"/>
</dbReference>
<dbReference type="SUPFAM" id="SSF52058">
    <property type="entry name" value="L domain-like"/>
    <property type="match status" value="1"/>
</dbReference>
<gene>
    <name evidence="5" type="ORF">HCN44_009710</name>
</gene>
<dbReference type="InterPro" id="IPR032675">
    <property type="entry name" value="LRR_dom_sf"/>
</dbReference>
<dbReference type="OrthoDB" id="67933at2759"/>
<dbReference type="PANTHER" id="PTHR10947">
    <property type="entry name" value="PHENYLALANYL-TRNA SYNTHETASE BETA CHAIN AND LEUCINE-RICH REPEAT-CONTAINING PROTEIN 47"/>
    <property type="match status" value="1"/>
</dbReference>
<dbReference type="GO" id="GO:0006432">
    <property type="term" value="P:phenylalanyl-tRNA aminoacylation"/>
    <property type="evidence" value="ECO:0007669"/>
    <property type="project" value="InterPro"/>
</dbReference>
<evidence type="ECO:0000256" key="3">
    <source>
        <dbReference type="SAM" id="MobiDB-lite"/>
    </source>
</evidence>
<dbReference type="Gene3D" id="3.50.40.10">
    <property type="entry name" value="Phenylalanyl-trna Synthetase, Chain B, domain 3"/>
    <property type="match status" value="1"/>
</dbReference>
<dbReference type="InterPro" id="IPR001611">
    <property type="entry name" value="Leu-rich_rpt"/>
</dbReference>
<dbReference type="InterPro" id="IPR020825">
    <property type="entry name" value="Phe-tRNA_synthase-like_B3/B4"/>
</dbReference>
<feature type="region of interest" description="Disordered" evidence="3">
    <location>
        <begin position="243"/>
        <end position="270"/>
    </location>
</feature>
<dbReference type="GO" id="GO:0003723">
    <property type="term" value="F:RNA binding"/>
    <property type="evidence" value="ECO:0007669"/>
    <property type="project" value="InterPro"/>
</dbReference>
<keyword evidence="1" id="KW-0433">Leucine-rich repeat</keyword>
<dbReference type="PANTHER" id="PTHR10947:SF3">
    <property type="entry name" value="LEUCINE-RICH REPEAT-CONTAINING PROTEIN 47"/>
    <property type="match status" value="1"/>
</dbReference>
<reference evidence="5 6" key="1">
    <citation type="submission" date="2020-08" db="EMBL/GenBank/DDBJ databases">
        <title>Aphidius gifuensis genome sequencing and assembly.</title>
        <authorList>
            <person name="Du Z."/>
        </authorList>
    </citation>
    <scope>NUCLEOTIDE SEQUENCE [LARGE SCALE GENOMIC DNA]</scope>
    <source>
        <strain evidence="5">YNYX2018</strain>
        <tissue evidence="5">Adults</tissue>
    </source>
</reference>
<dbReference type="PROSITE" id="PS51450">
    <property type="entry name" value="LRR"/>
    <property type="match status" value="2"/>
</dbReference>
<feature type="domain" description="B3/B4 tRNA-binding" evidence="4">
    <location>
        <begin position="301"/>
        <end position="475"/>
    </location>
</feature>
<dbReference type="AlphaFoldDB" id="A0A835CWA8"/>
<dbReference type="EMBL" id="JACMRX010000001">
    <property type="protein sequence ID" value="KAF7998312.1"/>
    <property type="molecule type" value="Genomic_DNA"/>
</dbReference>
<dbReference type="GO" id="GO:0004826">
    <property type="term" value="F:phenylalanine-tRNA ligase activity"/>
    <property type="evidence" value="ECO:0007669"/>
    <property type="project" value="InterPro"/>
</dbReference>
<dbReference type="SMART" id="SM00369">
    <property type="entry name" value="LRR_TYP"/>
    <property type="match status" value="5"/>
</dbReference>
<dbReference type="InterPro" id="IPR005146">
    <property type="entry name" value="B3/B4_tRNA-bd"/>
</dbReference>
<dbReference type="Gene3D" id="3.80.10.10">
    <property type="entry name" value="Ribonuclease Inhibitor"/>
    <property type="match status" value="2"/>
</dbReference>
<keyword evidence="6" id="KW-1185">Reference proteome</keyword>
<proteinExistence type="predicted"/>
<sequence>MDHETAWTEVSQAQKENRHELVLSGASISKKILECGLDKNIFHLENINYLNISQTCLDNIPDEIKQLENLTTLVLHSNKLTTIPGCIKSLSKLKVIDCSRNQLVTLPEELSSLSQLTIINFSSNNITHLPCQIKNTKLASLDLSNNKLEVFPDVCYSELVLLAEIKVNANSIKEIPSSISLLSSLKLLDVADNNISTVPGELADCLKLKELNLKGNKLNDRRLYKLVDQCRTKQVLDYVRQNCKKNDNNSSGKNKKGKKNQKTSESDTVTQEIENLTHKVQVLRLADETPVIKLNDIVKNVRPHIVACVIRNLSFNNDTFKKMIQLQNKLHEGICEKRNAATLATHDLDRFVPGDLTYTAMPPRQIMIQPLGRNKCYSAAALFLKLQTEADNLRREKKRNVYSGIHRYLYLIEGKPEYPCVIDGSNQVISLPPITNGDITKISTDTKNIFVEVTSATSHQICRNVLDEFLKELVIQGIGCSVTTDENSKPFSHLHVEQVKVVDLEGNLKHVYPSKNDLPFSDNNIVIVR</sequence>
<organism evidence="5 6">
    <name type="scientific">Aphidius gifuensis</name>
    <name type="common">Parasitoid wasp</name>
    <dbReference type="NCBI Taxonomy" id="684658"/>
    <lineage>
        <taxon>Eukaryota</taxon>
        <taxon>Metazoa</taxon>
        <taxon>Ecdysozoa</taxon>
        <taxon>Arthropoda</taxon>
        <taxon>Hexapoda</taxon>
        <taxon>Insecta</taxon>
        <taxon>Pterygota</taxon>
        <taxon>Neoptera</taxon>
        <taxon>Endopterygota</taxon>
        <taxon>Hymenoptera</taxon>
        <taxon>Apocrita</taxon>
        <taxon>Ichneumonoidea</taxon>
        <taxon>Braconidae</taxon>
        <taxon>Aphidiinae</taxon>
        <taxon>Aphidius</taxon>
    </lineage>
</organism>
<protein>
    <recommendedName>
        <fullName evidence="4">B3/B4 tRNA-binding domain-containing protein</fullName>
    </recommendedName>
</protein>
<name>A0A835CWA8_APHGI</name>
<comment type="caution">
    <text evidence="5">The sequence shown here is derived from an EMBL/GenBank/DDBJ whole genome shotgun (WGS) entry which is preliminary data.</text>
</comment>